<comment type="similarity">
    <text evidence="3">Belongs to the LuxS family.</text>
</comment>
<dbReference type="InterPro" id="IPR037005">
    <property type="entry name" value="LuxS_sf"/>
</dbReference>
<dbReference type="GO" id="GO:0009372">
    <property type="term" value="P:quorum sensing"/>
    <property type="evidence" value="ECO:0007669"/>
    <property type="project" value="UniProtKB-KW"/>
</dbReference>
<evidence type="ECO:0000256" key="11">
    <source>
        <dbReference type="ARBA" id="ARBA00023239"/>
    </source>
</evidence>
<evidence type="ECO:0000256" key="13">
    <source>
        <dbReference type="ARBA" id="ARBA00030600"/>
    </source>
</evidence>
<keyword evidence="10" id="KW-0408">Iron</keyword>
<dbReference type="Proteomes" id="UP000251241">
    <property type="component" value="Unassembled WGS sequence"/>
</dbReference>
<dbReference type="PRINTS" id="PR01487">
    <property type="entry name" value="LUXSPROTEIN"/>
</dbReference>
<gene>
    <name evidence="15" type="primary">luxS</name>
    <name evidence="15" type="ORF">NCTC11343_01199</name>
</gene>
<evidence type="ECO:0000256" key="8">
    <source>
        <dbReference type="ARBA" id="ARBA00022723"/>
    </source>
</evidence>
<evidence type="ECO:0000256" key="14">
    <source>
        <dbReference type="ARBA" id="ARBA00031777"/>
    </source>
</evidence>
<evidence type="ECO:0000256" key="10">
    <source>
        <dbReference type="ARBA" id="ARBA00023004"/>
    </source>
</evidence>
<dbReference type="PANTHER" id="PTHR35799">
    <property type="entry name" value="S-RIBOSYLHOMOCYSTEINE LYASE"/>
    <property type="match status" value="1"/>
</dbReference>
<evidence type="ECO:0000313" key="15">
    <source>
        <dbReference type="EMBL" id="SPZ84655.1"/>
    </source>
</evidence>
<evidence type="ECO:0000256" key="1">
    <source>
        <dbReference type="ARBA" id="ARBA00000297"/>
    </source>
</evidence>
<evidence type="ECO:0000256" key="2">
    <source>
        <dbReference type="ARBA" id="ARBA00001962"/>
    </source>
</evidence>
<dbReference type="Pfam" id="PF02664">
    <property type="entry name" value="LuxS"/>
    <property type="match status" value="1"/>
</dbReference>
<dbReference type="EC" id="4.4.1.21" evidence="5"/>
<dbReference type="RefSeq" id="WP_112374084.1">
    <property type="nucleotide sequence ID" value="NZ_CP069793.1"/>
</dbReference>
<evidence type="ECO:0000256" key="12">
    <source>
        <dbReference type="ARBA" id="ARBA00024654"/>
    </source>
</evidence>
<dbReference type="EMBL" id="UAUU01000003">
    <property type="protein sequence ID" value="SPZ84655.1"/>
    <property type="molecule type" value="Genomic_DNA"/>
</dbReference>
<dbReference type="SUPFAM" id="SSF63411">
    <property type="entry name" value="LuxS/MPP-like metallohydrolase"/>
    <property type="match status" value="1"/>
</dbReference>
<evidence type="ECO:0000256" key="7">
    <source>
        <dbReference type="ARBA" id="ARBA00022654"/>
    </source>
</evidence>
<evidence type="ECO:0000256" key="6">
    <source>
        <dbReference type="ARBA" id="ARBA00015130"/>
    </source>
</evidence>
<dbReference type="InterPro" id="IPR011249">
    <property type="entry name" value="Metalloenz_LuxS/M16"/>
</dbReference>
<comment type="function">
    <text evidence="12">Involved in the synthesis of autoinducer 2 (AI-2) which is secreted by bacteria and is used to communicate both the cell density and the metabolic potential of the environment. The regulation of gene expression in response to changes in cell density is called quorum sensing. Catalyzes the transformation of S-ribosylhomocysteine (RHC) to homocysteine (HC) and 4,5-dihydroxy-2,3-pentadione (DPD).</text>
</comment>
<dbReference type="Gene3D" id="3.30.1360.80">
    <property type="entry name" value="S-ribosylhomocysteinase (LuxS)"/>
    <property type="match status" value="1"/>
</dbReference>
<protein>
    <recommendedName>
        <fullName evidence="6">S-ribosylhomocysteine lyase</fullName>
        <ecNumber evidence="5">4.4.1.21</ecNumber>
    </recommendedName>
    <alternativeName>
        <fullName evidence="13">AI-2 synthesis protein</fullName>
    </alternativeName>
    <alternativeName>
        <fullName evidence="14">Autoinducer-2 production protein LuxS</fullName>
    </alternativeName>
</protein>
<dbReference type="PANTHER" id="PTHR35799:SF1">
    <property type="entry name" value="S-RIBOSYLHOMOCYSTEINE LYASE"/>
    <property type="match status" value="1"/>
</dbReference>
<keyword evidence="7" id="KW-0673">Quorum sensing</keyword>
<keyword evidence="11 15" id="KW-0456">Lyase</keyword>
<organism evidence="15 16">
    <name type="scientific">Sphingobacterium multivorum</name>
    <dbReference type="NCBI Taxonomy" id="28454"/>
    <lineage>
        <taxon>Bacteria</taxon>
        <taxon>Pseudomonadati</taxon>
        <taxon>Bacteroidota</taxon>
        <taxon>Sphingobacteriia</taxon>
        <taxon>Sphingobacteriales</taxon>
        <taxon>Sphingobacteriaceae</taxon>
        <taxon>Sphingobacterium</taxon>
    </lineage>
</organism>
<keyword evidence="9" id="KW-0071">Autoinducer synthesis</keyword>
<dbReference type="GeneID" id="97180643"/>
<dbReference type="InterPro" id="IPR003815">
    <property type="entry name" value="S-ribosylhomocysteinase"/>
</dbReference>
<name>A0A2X2JC49_SPHMU</name>
<keyword evidence="8" id="KW-0479">Metal-binding</keyword>
<sequence>MYTKEKAKVNSFTVDHTKLKQGIYAKASTTNNSNVESYTTYDIRMIRPNSPERMLSPEVMHTLEHCFATEIRTILGDEVIYVGPMGCCTGFYVVLAGTAKTSQNVAELMKEVLETILTEGYEVPFQNPISCGNYTFMDFPTSKQACVNFLNLITAGELAFEYPYIEEN</sequence>
<proteinExistence type="inferred from homology"/>
<evidence type="ECO:0000313" key="16">
    <source>
        <dbReference type="Proteomes" id="UP000251241"/>
    </source>
</evidence>
<comment type="catalytic activity">
    <reaction evidence="1">
        <text>S-(5-deoxy-D-ribos-5-yl)-L-homocysteine = (S)-4,5-dihydroxypentane-2,3-dione + L-homocysteine</text>
        <dbReference type="Rhea" id="RHEA:17753"/>
        <dbReference type="ChEBI" id="CHEBI:29484"/>
        <dbReference type="ChEBI" id="CHEBI:58195"/>
        <dbReference type="ChEBI" id="CHEBI:58199"/>
        <dbReference type="EC" id="4.4.1.21"/>
    </reaction>
</comment>
<dbReference type="GO" id="GO:0005506">
    <property type="term" value="F:iron ion binding"/>
    <property type="evidence" value="ECO:0007669"/>
    <property type="project" value="InterPro"/>
</dbReference>
<accession>A0A2X2JC49</accession>
<evidence type="ECO:0000256" key="4">
    <source>
        <dbReference type="ARBA" id="ARBA00011738"/>
    </source>
</evidence>
<comment type="subunit">
    <text evidence="4">Homodimer.</text>
</comment>
<reference evidence="15 16" key="1">
    <citation type="submission" date="2018-06" db="EMBL/GenBank/DDBJ databases">
        <authorList>
            <consortium name="Pathogen Informatics"/>
            <person name="Doyle S."/>
        </authorList>
    </citation>
    <scope>NUCLEOTIDE SEQUENCE [LARGE SCALE GENOMIC DNA]</scope>
    <source>
        <strain evidence="15 16">NCTC11343</strain>
    </source>
</reference>
<comment type="cofactor">
    <cofactor evidence="2">
        <name>Fe cation</name>
        <dbReference type="ChEBI" id="CHEBI:24875"/>
    </cofactor>
</comment>
<dbReference type="AlphaFoldDB" id="A0A2X2JC49"/>
<evidence type="ECO:0000256" key="3">
    <source>
        <dbReference type="ARBA" id="ARBA00007311"/>
    </source>
</evidence>
<evidence type="ECO:0000256" key="5">
    <source>
        <dbReference type="ARBA" id="ARBA00012240"/>
    </source>
</evidence>
<dbReference type="GO" id="GO:0043768">
    <property type="term" value="F:S-ribosylhomocysteine lyase activity"/>
    <property type="evidence" value="ECO:0007669"/>
    <property type="project" value="UniProtKB-EC"/>
</dbReference>
<evidence type="ECO:0000256" key="9">
    <source>
        <dbReference type="ARBA" id="ARBA00022929"/>
    </source>
</evidence>